<keyword evidence="3" id="KW-1185">Reference proteome</keyword>
<dbReference type="SUPFAM" id="SSF50370">
    <property type="entry name" value="Ricin B-like lectins"/>
    <property type="match status" value="1"/>
</dbReference>
<accession>A0ABN1Y7Q5</accession>
<dbReference type="InterPro" id="IPR035992">
    <property type="entry name" value="Ricin_B-like_lectins"/>
</dbReference>
<dbReference type="CDD" id="cd00161">
    <property type="entry name" value="beta-trefoil_Ricin-like"/>
    <property type="match status" value="1"/>
</dbReference>
<evidence type="ECO:0000256" key="1">
    <source>
        <dbReference type="SAM" id="SignalP"/>
    </source>
</evidence>
<dbReference type="RefSeq" id="WP_344337943.1">
    <property type="nucleotide sequence ID" value="NZ_BAAAKJ010000224.1"/>
</dbReference>
<feature type="chain" id="PRO_5046453409" description="Ricin B lectin domain-containing protein" evidence="1">
    <location>
        <begin position="38"/>
        <end position="200"/>
    </location>
</feature>
<reference evidence="2 3" key="1">
    <citation type="journal article" date="2019" name="Int. J. Syst. Evol. Microbiol.">
        <title>The Global Catalogue of Microorganisms (GCM) 10K type strain sequencing project: providing services to taxonomists for standard genome sequencing and annotation.</title>
        <authorList>
            <consortium name="The Broad Institute Genomics Platform"/>
            <consortium name="The Broad Institute Genome Sequencing Center for Infectious Disease"/>
            <person name="Wu L."/>
            <person name="Ma J."/>
        </authorList>
    </citation>
    <scope>NUCLEOTIDE SEQUENCE [LARGE SCALE GENOMIC DNA]</scope>
    <source>
        <strain evidence="2 3">JCM 12393</strain>
    </source>
</reference>
<name>A0ABN1Y7Q5_9ACTN</name>
<dbReference type="Gene3D" id="2.80.10.50">
    <property type="match status" value="1"/>
</dbReference>
<comment type="caution">
    <text evidence="2">The sequence shown here is derived from an EMBL/GenBank/DDBJ whole genome shotgun (WGS) entry which is preliminary data.</text>
</comment>
<evidence type="ECO:0000313" key="3">
    <source>
        <dbReference type="Proteomes" id="UP001499863"/>
    </source>
</evidence>
<evidence type="ECO:0000313" key="2">
    <source>
        <dbReference type="EMBL" id="GAA1400199.1"/>
    </source>
</evidence>
<proteinExistence type="predicted"/>
<protein>
    <recommendedName>
        <fullName evidence="4">Ricin B lectin domain-containing protein</fullName>
    </recommendedName>
</protein>
<dbReference type="Proteomes" id="UP001499863">
    <property type="component" value="Unassembled WGS sequence"/>
</dbReference>
<organism evidence="2 3">
    <name type="scientific">Kitasatospora putterlickiae</name>
    <dbReference type="NCBI Taxonomy" id="221725"/>
    <lineage>
        <taxon>Bacteria</taxon>
        <taxon>Bacillati</taxon>
        <taxon>Actinomycetota</taxon>
        <taxon>Actinomycetes</taxon>
        <taxon>Kitasatosporales</taxon>
        <taxon>Streptomycetaceae</taxon>
        <taxon>Kitasatospora</taxon>
    </lineage>
</organism>
<feature type="signal peptide" evidence="1">
    <location>
        <begin position="1"/>
        <end position="37"/>
    </location>
</feature>
<gene>
    <name evidence="2" type="ORF">GCM10009639_40900</name>
</gene>
<evidence type="ECO:0008006" key="4">
    <source>
        <dbReference type="Google" id="ProtNLM"/>
    </source>
</evidence>
<sequence>MTAPHRFRNGVRRRVTALGTAFAAVALLFTAVPAAVAAPAPAPATLNTTWGDFNCDGGLYRIKAPTPTDLFLTVALSPGNHGSVIQYFWGNEANQKWIYCHRSEPDGTETVVFQDSWRHWCLAVDRDATFSGAWILTTGCFSDHIPTEQQFVKSNVPGTPLFTLQGQHSRKWVAASGTYGNNGNQITQGDYPDLFTLQAV</sequence>
<dbReference type="EMBL" id="BAAAKJ010000224">
    <property type="protein sequence ID" value="GAA1400199.1"/>
    <property type="molecule type" value="Genomic_DNA"/>
</dbReference>
<keyword evidence="1" id="KW-0732">Signal</keyword>